<evidence type="ECO:0000313" key="4">
    <source>
        <dbReference type="EMBL" id="OHV45877.1"/>
    </source>
</evidence>
<keyword evidence="2" id="KW-0560">Oxidoreductase</keyword>
<comment type="caution">
    <text evidence="4">The sequence shown here is derived from an EMBL/GenBank/DDBJ whole genome shotgun (WGS) entry which is preliminary data.</text>
</comment>
<dbReference type="FunFam" id="3.40.50.720:FF:000084">
    <property type="entry name" value="Short-chain dehydrogenase reductase"/>
    <property type="match status" value="1"/>
</dbReference>
<dbReference type="PRINTS" id="PR00081">
    <property type="entry name" value="GDHRDH"/>
</dbReference>
<organism evidence="4 5">
    <name type="scientific">Parafrankia colletiae</name>
    <dbReference type="NCBI Taxonomy" id="573497"/>
    <lineage>
        <taxon>Bacteria</taxon>
        <taxon>Bacillati</taxon>
        <taxon>Actinomycetota</taxon>
        <taxon>Actinomycetes</taxon>
        <taxon>Frankiales</taxon>
        <taxon>Frankiaceae</taxon>
        <taxon>Parafrankia</taxon>
    </lineage>
</organism>
<sequence>MANAQPSAAGTGRGVAVVTGGSRGIGAACARLLARAGWTICLTYRAEQEAAAAVARDCDAAARQFRAEHGITDEPTPAVAVGADIADPASIPGVFATADRLGPLTVLINNAGVTDRQARVDEMTADRLSRMFTINAIASILCAGEAVRRMSTRHGGAGGSIVNISSAAARLGSPGLYVDYAASKGAVDTFTLGLAREVAGEAVRVNAVRPGIIATDIHATTGDADRPARMASSIPVGRPGSADEVAEAVAWLCSPAASYTTGAILDVTGGR</sequence>
<name>A0A1S1RIL4_9ACTN</name>
<dbReference type="InterPro" id="IPR036291">
    <property type="entry name" value="NAD(P)-bd_dom_sf"/>
</dbReference>
<evidence type="ECO:0000256" key="2">
    <source>
        <dbReference type="ARBA" id="ARBA00023002"/>
    </source>
</evidence>
<dbReference type="Gene3D" id="3.40.50.720">
    <property type="entry name" value="NAD(P)-binding Rossmann-like Domain"/>
    <property type="match status" value="1"/>
</dbReference>
<dbReference type="GO" id="GO:0016616">
    <property type="term" value="F:oxidoreductase activity, acting on the CH-OH group of donors, NAD or NADP as acceptor"/>
    <property type="evidence" value="ECO:0007669"/>
    <property type="project" value="TreeGrafter"/>
</dbReference>
<comment type="similarity">
    <text evidence="1">Belongs to the short-chain dehydrogenases/reductases (SDR) family.</text>
</comment>
<accession>A0A1S1RIL4</accession>
<dbReference type="InterPro" id="IPR057326">
    <property type="entry name" value="KR_dom"/>
</dbReference>
<keyword evidence="5" id="KW-1185">Reference proteome</keyword>
<dbReference type="CDD" id="cd05233">
    <property type="entry name" value="SDR_c"/>
    <property type="match status" value="1"/>
</dbReference>
<dbReference type="GO" id="GO:0030497">
    <property type="term" value="P:fatty acid elongation"/>
    <property type="evidence" value="ECO:0007669"/>
    <property type="project" value="TreeGrafter"/>
</dbReference>
<protein>
    <submittedName>
        <fullName evidence="4">Oxidoreductase</fullName>
    </submittedName>
</protein>
<dbReference type="InterPro" id="IPR002347">
    <property type="entry name" value="SDR_fam"/>
</dbReference>
<dbReference type="PANTHER" id="PTHR42760">
    <property type="entry name" value="SHORT-CHAIN DEHYDROGENASES/REDUCTASES FAMILY MEMBER"/>
    <property type="match status" value="1"/>
</dbReference>
<dbReference type="SMART" id="SM00822">
    <property type="entry name" value="PKS_KR"/>
    <property type="match status" value="1"/>
</dbReference>
<dbReference type="OrthoDB" id="20590at2"/>
<dbReference type="AlphaFoldDB" id="A0A1S1RIL4"/>
<reference evidence="5" key="1">
    <citation type="submission" date="2016-07" db="EMBL/GenBank/DDBJ databases">
        <title>Sequence Frankia sp. strain CcI1.17.</title>
        <authorList>
            <person name="Ghodhbane-Gtari F."/>
            <person name="Swanson E."/>
            <person name="Gueddou A."/>
            <person name="Morris K."/>
            <person name="Hezbri K."/>
            <person name="Ktari A."/>
            <person name="Nouioui I."/>
            <person name="Abebe-Akele F."/>
            <person name="Simpson S."/>
            <person name="Thomas K."/>
            <person name="Gtari M."/>
            <person name="Tisa L.S."/>
            <person name="Hurst S."/>
        </authorList>
    </citation>
    <scope>NUCLEOTIDE SEQUENCE [LARGE SCALE GENOMIC DNA]</scope>
    <source>
        <strain evidence="5">Cc1.17</strain>
    </source>
</reference>
<proteinExistence type="inferred from homology"/>
<dbReference type="EMBL" id="MBLM01000003">
    <property type="protein sequence ID" value="OHV45877.1"/>
    <property type="molecule type" value="Genomic_DNA"/>
</dbReference>
<dbReference type="PROSITE" id="PS00061">
    <property type="entry name" value="ADH_SHORT"/>
    <property type="match status" value="1"/>
</dbReference>
<dbReference type="InterPro" id="IPR020904">
    <property type="entry name" value="Sc_DH/Rdtase_CS"/>
</dbReference>
<dbReference type="Pfam" id="PF13561">
    <property type="entry name" value="adh_short_C2"/>
    <property type="match status" value="1"/>
</dbReference>
<dbReference type="SUPFAM" id="SSF51735">
    <property type="entry name" value="NAD(P)-binding Rossmann-fold domains"/>
    <property type="match status" value="1"/>
</dbReference>
<dbReference type="RefSeq" id="WP_071082115.1">
    <property type="nucleotide sequence ID" value="NZ_MBLM01000003.1"/>
</dbReference>
<evidence type="ECO:0000259" key="3">
    <source>
        <dbReference type="SMART" id="SM00822"/>
    </source>
</evidence>
<gene>
    <name evidence="4" type="ORF">CC117_08885</name>
</gene>
<feature type="domain" description="Ketoreductase" evidence="3">
    <location>
        <begin position="14"/>
        <end position="211"/>
    </location>
</feature>
<dbReference type="PANTHER" id="PTHR42760:SF40">
    <property type="entry name" value="3-OXOACYL-[ACYL-CARRIER-PROTEIN] REDUCTASE, CHLOROPLASTIC"/>
    <property type="match status" value="1"/>
</dbReference>
<dbReference type="PRINTS" id="PR00080">
    <property type="entry name" value="SDRFAMILY"/>
</dbReference>
<evidence type="ECO:0000313" key="5">
    <source>
        <dbReference type="Proteomes" id="UP000179627"/>
    </source>
</evidence>
<evidence type="ECO:0000256" key="1">
    <source>
        <dbReference type="ARBA" id="ARBA00006484"/>
    </source>
</evidence>
<dbReference type="Proteomes" id="UP000179627">
    <property type="component" value="Unassembled WGS sequence"/>
</dbReference>